<keyword evidence="2" id="KW-1185">Reference proteome</keyword>
<organism evidence="1 2">
    <name type="scientific">Aspergillus glaucus CBS 516.65</name>
    <dbReference type="NCBI Taxonomy" id="1160497"/>
    <lineage>
        <taxon>Eukaryota</taxon>
        <taxon>Fungi</taxon>
        <taxon>Dikarya</taxon>
        <taxon>Ascomycota</taxon>
        <taxon>Pezizomycotina</taxon>
        <taxon>Eurotiomycetes</taxon>
        <taxon>Eurotiomycetidae</taxon>
        <taxon>Eurotiales</taxon>
        <taxon>Aspergillaceae</taxon>
        <taxon>Aspergillus</taxon>
        <taxon>Aspergillus subgen. Aspergillus</taxon>
    </lineage>
</organism>
<dbReference type="GeneID" id="34461823"/>
<dbReference type="RefSeq" id="XP_022405295.1">
    <property type="nucleotide sequence ID" value="XM_022545562.1"/>
</dbReference>
<accession>A0A1L9VXK0</accession>
<dbReference type="AlphaFoldDB" id="A0A1L9VXK0"/>
<dbReference type="OrthoDB" id="4685598at2759"/>
<gene>
    <name evidence="1" type="ORF">ASPGLDRAFT_42202</name>
</gene>
<dbReference type="STRING" id="1160497.A0A1L9VXK0"/>
<evidence type="ECO:0000313" key="2">
    <source>
        <dbReference type="Proteomes" id="UP000184300"/>
    </source>
</evidence>
<dbReference type="EMBL" id="KV878889">
    <property type="protein sequence ID" value="OJJ88619.1"/>
    <property type="molecule type" value="Genomic_DNA"/>
</dbReference>
<name>A0A1L9VXK0_ASPGL</name>
<dbReference type="VEuPathDB" id="FungiDB:ASPGLDRAFT_42202"/>
<dbReference type="Proteomes" id="UP000184300">
    <property type="component" value="Unassembled WGS sequence"/>
</dbReference>
<evidence type="ECO:0000313" key="1">
    <source>
        <dbReference type="EMBL" id="OJJ88619.1"/>
    </source>
</evidence>
<protein>
    <submittedName>
        <fullName evidence="1">Uncharacterized protein</fullName>
    </submittedName>
</protein>
<proteinExistence type="predicted"/>
<reference evidence="2" key="1">
    <citation type="journal article" date="2017" name="Genome Biol.">
        <title>Comparative genomics reveals high biological diversity and specific adaptations in the industrially and medically important fungal genus Aspergillus.</title>
        <authorList>
            <person name="de Vries R.P."/>
            <person name="Riley R."/>
            <person name="Wiebenga A."/>
            <person name="Aguilar-Osorio G."/>
            <person name="Amillis S."/>
            <person name="Uchima C.A."/>
            <person name="Anderluh G."/>
            <person name="Asadollahi M."/>
            <person name="Askin M."/>
            <person name="Barry K."/>
            <person name="Battaglia E."/>
            <person name="Bayram O."/>
            <person name="Benocci T."/>
            <person name="Braus-Stromeyer S.A."/>
            <person name="Caldana C."/>
            <person name="Canovas D."/>
            <person name="Cerqueira G.C."/>
            <person name="Chen F."/>
            <person name="Chen W."/>
            <person name="Choi C."/>
            <person name="Clum A."/>
            <person name="Dos Santos R.A."/>
            <person name="Damasio A.R."/>
            <person name="Diallinas G."/>
            <person name="Emri T."/>
            <person name="Fekete E."/>
            <person name="Flipphi M."/>
            <person name="Freyberg S."/>
            <person name="Gallo A."/>
            <person name="Gournas C."/>
            <person name="Habgood R."/>
            <person name="Hainaut M."/>
            <person name="Harispe M.L."/>
            <person name="Henrissat B."/>
            <person name="Hilden K.S."/>
            <person name="Hope R."/>
            <person name="Hossain A."/>
            <person name="Karabika E."/>
            <person name="Karaffa L."/>
            <person name="Karanyi Z."/>
            <person name="Krasevec N."/>
            <person name="Kuo A."/>
            <person name="Kusch H."/>
            <person name="LaButti K."/>
            <person name="Lagendijk E.L."/>
            <person name="Lapidus A."/>
            <person name="Levasseur A."/>
            <person name="Lindquist E."/>
            <person name="Lipzen A."/>
            <person name="Logrieco A.F."/>
            <person name="MacCabe A."/>
            <person name="Maekelae M.R."/>
            <person name="Malavazi I."/>
            <person name="Melin P."/>
            <person name="Meyer V."/>
            <person name="Mielnichuk N."/>
            <person name="Miskei M."/>
            <person name="Molnar A.P."/>
            <person name="Mule G."/>
            <person name="Ngan C.Y."/>
            <person name="Orejas M."/>
            <person name="Orosz E."/>
            <person name="Ouedraogo J.P."/>
            <person name="Overkamp K.M."/>
            <person name="Park H.-S."/>
            <person name="Perrone G."/>
            <person name="Piumi F."/>
            <person name="Punt P.J."/>
            <person name="Ram A.F."/>
            <person name="Ramon A."/>
            <person name="Rauscher S."/>
            <person name="Record E."/>
            <person name="Riano-Pachon D.M."/>
            <person name="Robert V."/>
            <person name="Roehrig J."/>
            <person name="Ruller R."/>
            <person name="Salamov A."/>
            <person name="Salih N.S."/>
            <person name="Samson R.A."/>
            <person name="Sandor E."/>
            <person name="Sanguinetti M."/>
            <person name="Schuetze T."/>
            <person name="Sepcic K."/>
            <person name="Shelest E."/>
            <person name="Sherlock G."/>
            <person name="Sophianopoulou V."/>
            <person name="Squina F.M."/>
            <person name="Sun H."/>
            <person name="Susca A."/>
            <person name="Todd R.B."/>
            <person name="Tsang A."/>
            <person name="Unkles S.E."/>
            <person name="van de Wiele N."/>
            <person name="van Rossen-Uffink D."/>
            <person name="Oliveira J.V."/>
            <person name="Vesth T.C."/>
            <person name="Visser J."/>
            <person name="Yu J.-H."/>
            <person name="Zhou M."/>
            <person name="Andersen M.R."/>
            <person name="Archer D.B."/>
            <person name="Baker S.E."/>
            <person name="Benoit I."/>
            <person name="Brakhage A.A."/>
            <person name="Braus G.H."/>
            <person name="Fischer R."/>
            <person name="Frisvad J.C."/>
            <person name="Goldman G.H."/>
            <person name="Houbraken J."/>
            <person name="Oakley B."/>
            <person name="Pocsi I."/>
            <person name="Scazzocchio C."/>
            <person name="Seiboth B."/>
            <person name="vanKuyk P.A."/>
            <person name="Wortman J."/>
            <person name="Dyer P.S."/>
            <person name="Grigoriev I.V."/>
        </authorList>
    </citation>
    <scope>NUCLEOTIDE SEQUENCE [LARGE SCALE GENOMIC DNA]</scope>
    <source>
        <strain evidence="2">CBS 516.65</strain>
    </source>
</reference>
<sequence>MCAAECYARILEAIDEEERHASRMGEGKQLDISGGLNGVVPCDQTGSLDNGILVLSPVDVKPSEWRGTMRNIVQGEIFGVDGRRENCLVSLVERLDERQKSWHQSFYVSLSGSETDLFDAC</sequence>